<dbReference type="InterPro" id="IPR036859">
    <property type="entry name" value="CAP-Gly_dom_sf"/>
</dbReference>
<dbReference type="PROSITE" id="PS50245">
    <property type="entry name" value="CAP_GLY_2"/>
    <property type="match status" value="1"/>
</dbReference>
<evidence type="ECO:0000313" key="4">
    <source>
        <dbReference type="EMBL" id="SCW03328.1"/>
    </source>
</evidence>
<accession>A0A1G4MHF1</accession>
<dbReference type="AlphaFoldDB" id="A0A1G4MHF1"/>
<sequence>MLKVGDRAVVRGVVGTIRFIGETKFAAGVWCGIELDDPIGKNDGSVQGVLYFKPQKEGLYGIFGRIETVQEATKEFKEPKSHEDRQSSSVPIGNTMERQKLESIISKLQEKLYIMHKTCESMQMELEKHQDERILMKEYEKNLEATILEKDTIEAHCDELANKLEHLKDEHENALAELFLLREEVILRREIEDEELSKMDVNPGDVWKRNKIVESTLLRLQASLETSSELNKKLENENMLLLEENEQLTHSFLTMSSELDGSKILIESLNSQFKSDVVNDEIIDSLTSKNIALTEELESLRKSLKEINSTQAVEEDLKKLYNDLEEELSNQLQELHTTVENDRETIEVLRGENERLQGLVDSRLHTHSSPKAFVDIENLTEQLKRLKYINRKLCFEKEFLESGIGMQHDLGGLSAQATYLSQKIFDNCMRGTLELKYIMNFILRLLACILNSLNRDKREQILEEPIIKGFLAKAVQLEKTKDKMINDEIPNDWDVDELRNFIDSVDFLNKDAQFFKEFMFYVFSEYIPNLLAELNKDGCEIGALQDVYSVVKLIEKAIQCNFSVKDVSGHELILERNSSMIEYIYWKIVHPLATMEKDNIDFDTINADASILLKQISTVRFTQRIGKKISTSDFWEQDIEDYLKKEVENYEHSLQHLKKSISKKDALIEELSLKIKVLEGKALRNLEQEATIKGLEEELSKLKAQNFTLQSDLEILNGTVLKLNDSLKEAAARDYYVFPSNDTLKISKEVEKISKLDLISEVTDLRRTIKCLLTEQSTSTDIGWIEEDLQPHQRVPNVIFQNRLNSLYHMMLEHISNASVVPIRRPSKDKNRIRHARHYCYQLKEENARVDAYIRELAIN</sequence>
<dbReference type="Gene3D" id="2.30.30.190">
    <property type="entry name" value="CAP Gly-rich-like domain"/>
    <property type="match status" value="1"/>
</dbReference>
<dbReference type="Pfam" id="PF01302">
    <property type="entry name" value="CAP_GLY"/>
    <property type="match status" value="1"/>
</dbReference>
<gene>
    <name evidence="4" type="ORF">LAFE_0G07998G</name>
</gene>
<feature type="coiled-coil region" evidence="1">
    <location>
        <begin position="217"/>
        <end position="251"/>
    </location>
</feature>
<dbReference type="OMA" id="LWHERDH"/>
<dbReference type="SMART" id="SM01052">
    <property type="entry name" value="CAP_GLY"/>
    <property type="match status" value="1"/>
</dbReference>
<proteinExistence type="predicted"/>
<evidence type="ECO:0000256" key="2">
    <source>
        <dbReference type="SAM" id="MobiDB-lite"/>
    </source>
</evidence>
<feature type="coiled-coil region" evidence="1">
    <location>
        <begin position="136"/>
        <end position="184"/>
    </location>
</feature>
<name>A0A1G4MHF1_LACFM</name>
<keyword evidence="1" id="KW-0175">Coiled coil</keyword>
<evidence type="ECO:0000313" key="5">
    <source>
        <dbReference type="Proteomes" id="UP000190831"/>
    </source>
</evidence>
<evidence type="ECO:0000259" key="3">
    <source>
        <dbReference type="PROSITE" id="PS50245"/>
    </source>
</evidence>
<reference evidence="4 5" key="1">
    <citation type="submission" date="2016-03" db="EMBL/GenBank/DDBJ databases">
        <authorList>
            <person name="Devillers H."/>
        </authorList>
    </citation>
    <scope>NUCLEOTIDE SEQUENCE [LARGE SCALE GENOMIC DNA]</scope>
    <source>
        <strain evidence="4">CBS 6772</strain>
    </source>
</reference>
<organism evidence="4 5">
    <name type="scientific">Lachancea fermentati</name>
    <name type="common">Zygosaccharomyces fermentati</name>
    <dbReference type="NCBI Taxonomy" id="4955"/>
    <lineage>
        <taxon>Eukaryota</taxon>
        <taxon>Fungi</taxon>
        <taxon>Dikarya</taxon>
        <taxon>Ascomycota</taxon>
        <taxon>Saccharomycotina</taxon>
        <taxon>Saccharomycetes</taxon>
        <taxon>Saccharomycetales</taxon>
        <taxon>Saccharomycetaceae</taxon>
        <taxon>Lachancea</taxon>
    </lineage>
</organism>
<dbReference type="OrthoDB" id="2130750at2759"/>
<keyword evidence="5" id="KW-1185">Reference proteome</keyword>
<feature type="coiled-coil region" evidence="1">
    <location>
        <begin position="685"/>
        <end position="712"/>
    </location>
</feature>
<dbReference type="STRING" id="4955.A0A1G4MHF1"/>
<dbReference type="Proteomes" id="UP000190831">
    <property type="component" value="Chromosome G"/>
</dbReference>
<feature type="compositionally biased region" description="Basic and acidic residues" evidence="2">
    <location>
        <begin position="74"/>
        <end position="86"/>
    </location>
</feature>
<dbReference type="PROSITE" id="PS00845">
    <property type="entry name" value="CAP_GLY_1"/>
    <property type="match status" value="1"/>
</dbReference>
<feature type="region of interest" description="Disordered" evidence="2">
    <location>
        <begin position="74"/>
        <end position="93"/>
    </location>
</feature>
<evidence type="ECO:0000256" key="1">
    <source>
        <dbReference type="SAM" id="Coils"/>
    </source>
</evidence>
<dbReference type="PANTHER" id="PTHR18916">
    <property type="entry name" value="DYNACTIN 1-RELATED MICROTUBULE-BINDING"/>
    <property type="match status" value="1"/>
</dbReference>
<protein>
    <submittedName>
        <fullName evidence="4">LAFE_0G07998g1_1</fullName>
    </submittedName>
</protein>
<dbReference type="EMBL" id="LT598486">
    <property type="protein sequence ID" value="SCW03328.1"/>
    <property type="molecule type" value="Genomic_DNA"/>
</dbReference>
<feature type="domain" description="CAP-Gly" evidence="3">
    <location>
        <begin position="21"/>
        <end position="65"/>
    </location>
</feature>
<dbReference type="SUPFAM" id="SSF74924">
    <property type="entry name" value="Cap-Gly domain"/>
    <property type="match status" value="1"/>
</dbReference>
<dbReference type="InterPro" id="IPR000938">
    <property type="entry name" value="CAP-Gly_domain"/>
</dbReference>
<feature type="coiled-coil region" evidence="1">
    <location>
        <begin position="283"/>
        <end position="359"/>
    </location>
</feature>